<dbReference type="AlphaFoldDB" id="A0A835AIZ5"/>
<keyword evidence="3" id="KW-1185">Reference proteome</keyword>
<dbReference type="PANTHER" id="PTHR33326">
    <property type="entry name" value="OS05G0543800 PROTEIN"/>
    <property type="match status" value="1"/>
</dbReference>
<dbReference type="Proteomes" id="UP000636709">
    <property type="component" value="Unassembled WGS sequence"/>
</dbReference>
<evidence type="ECO:0000313" key="2">
    <source>
        <dbReference type="EMBL" id="KAF8662160.1"/>
    </source>
</evidence>
<feature type="region of interest" description="Disordered" evidence="1">
    <location>
        <begin position="1"/>
        <end position="47"/>
    </location>
</feature>
<dbReference type="OrthoDB" id="691443at2759"/>
<organism evidence="2 3">
    <name type="scientific">Digitaria exilis</name>
    <dbReference type="NCBI Taxonomy" id="1010633"/>
    <lineage>
        <taxon>Eukaryota</taxon>
        <taxon>Viridiplantae</taxon>
        <taxon>Streptophyta</taxon>
        <taxon>Embryophyta</taxon>
        <taxon>Tracheophyta</taxon>
        <taxon>Spermatophyta</taxon>
        <taxon>Magnoliopsida</taxon>
        <taxon>Liliopsida</taxon>
        <taxon>Poales</taxon>
        <taxon>Poaceae</taxon>
        <taxon>PACMAD clade</taxon>
        <taxon>Panicoideae</taxon>
        <taxon>Panicodae</taxon>
        <taxon>Paniceae</taxon>
        <taxon>Anthephorinae</taxon>
        <taxon>Digitaria</taxon>
    </lineage>
</organism>
<feature type="compositionally biased region" description="Acidic residues" evidence="1">
    <location>
        <begin position="102"/>
        <end position="111"/>
    </location>
</feature>
<reference evidence="2" key="1">
    <citation type="submission" date="2020-07" db="EMBL/GenBank/DDBJ databases">
        <title>Genome sequence and genetic diversity analysis of an under-domesticated orphan crop, white fonio (Digitaria exilis).</title>
        <authorList>
            <person name="Bennetzen J.L."/>
            <person name="Chen S."/>
            <person name="Ma X."/>
            <person name="Wang X."/>
            <person name="Yssel A.E.J."/>
            <person name="Chaluvadi S.R."/>
            <person name="Johnson M."/>
            <person name="Gangashetty P."/>
            <person name="Hamidou F."/>
            <person name="Sanogo M.D."/>
            <person name="Zwaenepoel A."/>
            <person name="Wallace J."/>
            <person name="Van De Peer Y."/>
            <person name="Van Deynze A."/>
        </authorList>
    </citation>
    <scope>NUCLEOTIDE SEQUENCE</scope>
    <source>
        <tissue evidence="2">Leaves</tissue>
    </source>
</reference>
<feature type="region of interest" description="Disordered" evidence="1">
    <location>
        <begin position="90"/>
        <end position="119"/>
    </location>
</feature>
<evidence type="ECO:0000313" key="3">
    <source>
        <dbReference type="Proteomes" id="UP000636709"/>
    </source>
</evidence>
<evidence type="ECO:0000256" key="1">
    <source>
        <dbReference type="SAM" id="MobiDB-lite"/>
    </source>
</evidence>
<dbReference type="EMBL" id="JACEFO010002381">
    <property type="protein sequence ID" value="KAF8662160.1"/>
    <property type="molecule type" value="Genomic_DNA"/>
</dbReference>
<name>A0A835AIZ5_9POAL</name>
<gene>
    <name evidence="2" type="ORF">HU200_056354</name>
</gene>
<accession>A0A835AIZ5</accession>
<protein>
    <submittedName>
        <fullName evidence="2">Uncharacterized protein</fullName>
    </submittedName>
</protein>
<sequence length="175" mass="19409">MPHPRPRPPPSPQGLQLVVPQDRPRQNLQRAPSPVVTEDLQPPPPPYDLHMSRIHPFLSVIYIYSSEKCVAVVAESTSALTLQEPDASASGVLLDYTSSEESATDSDDDSPPSDSSLGSKILFRRTPKWYQVYFIRTDRSGYFRMYPDLGGPFQSLDQADCAISSHLAKLQLPSV</sequence>
<dbReference type="PANTHER" id="PTHR33326:SF16">
    <property type="match status" value="1"/>
</dbReference>
<proteinExistence type="predicted"/>
<comment type="caution">
    <text evidence="2">The sequence shown here is derived from an EMBL/GenBank/DDBJ whole genome shotgun (WGS) entry which is preliminary data.</text>
</comment>